<evidence type="ECO:0000256" key="7">
    <source>
        <dbReference type="SAM" id="Phobius"/>
    </source>
</evidence>
<evidence type="ECO:0000313" key="10">
    <source>
        <dbReference type="Proteomes" id="UP001153620"/>
    </source>
</evidence>
<dbReference type="EMBL" id="OU895877">
    <property type="protein sequence ID" value="CAG9798146.1"/>
    <property type="molecule type" value="Genomic_DNA"/>
</dbReference>
<evidence type="ECO:0000256" key="1">
    <source>
        <dbReference type="ARBA" id="ARBA00004141"/>
    </source>
</evidence>
<dbReference type="OrthoDB" id="5103at2759"/>
<proteinExistence type="inferred from homology"/>
<dbReference type="PANTHER" id="PTHR48177:SF1">
    <property type="entry name" value="PLASMANYLETHANOLAMINE DESATURASE 1"/>
    <property type="match status" value="1"/>
</dbReference>
<dbReference type="InterPro" id="IPR052601">
    <property type="entry name" value="Plasmalogen_desaturase"/>
</dbReference>
<keyword evidence="3 7" id="KW-0812">Transmembrane</keyword>
<dbReference type="AlphaFoldDB" id="A0A9N9RJM8"/>
<gene>
    <name evidence="9" type="ORF">CHIRRI_LOCUS1131</name>
</gene>
<keyword evidence="4 7" id="KW-1133">Transmembrane helix</keyword>
<keyword evidence="5 7" id="KW-0472">Membrane</keyword>
<dbReference type="Proteomes" id="UP001153620">
    <property type="component" value="Chromosome 1"/>
</dbReference>
<feature type="transmembrane region" description="Helical" evidence="7">
    <location>
        <begin position="189"/>
        <end position="206"/>
    </location>
</feature>
<sequence length="319" mass="36871">MDIISISPCSKRISNEAGKELNDCHIPSVSKSEIQNFLAARPVKSDQEIIRSSMAEDDPKCISEEDNKSSPHRWGRHHKGAKKLANLYSTKKRIQEVICVYSCISLMLINLYLILRHLRMDRISEVIFSAICGIVTADFGSGFVHWAADTWGSIELPIIGKNFLRPFREHHIDPTSITRHDWIETNGDNFMIGIPILLKLTLIFYNSSSTEIQAEYPFCAYLFLCSIFVAITNQIHKWSHTYFGLPVWVQILQNYHIILPRKHHRIHHVAPHESYFCITTGWLNWPLEKIKFWSTLESIVTFFTGCKPREDDLKWAKTS</sequence>
<name>A0A9N9RJM8_9DIPT</name>
<evidence type="ECO:0000256" key="4">
    <source>
        <dbReference type="ARBA" id="ARBA00022989"/>
    </source>
</evidence>
<dbReference type="InterPro" id="IPR019547">
    <property type="entry name" value="Lipid_desat"/>
</dbReference>
<comment type="similarity">
    <text evidence="2">Belongs to the fatty acid desaturase CarF family.</text>
</comment>
<reference evidence="9" key="1">
    <citation type="submission" date="2022-01" db="EMBL/GenBank/DDBJ databases">
        <authorList>
            <person name="King R."/>
        </authorList>
    </citation>
    <scope>NUCLEOTIDE SEQUENCE</scope>
</reference>
<organism evidence="9 10">
    <name type="scientific">Chironomus riparius</name>
    <dbReference type="NCBI Taxonomy" id="315576"/>
    <lineage>
        <taxon>Eukaryota</taxon>
        <taxon>Metazoa</taxon>
        <taxon>Ecdysozoa</taxon>
        <taxon>Arthropoda</taxon>
        <taxon>Hexapoda</taxon>
        <taxon>Insecta</taxon>
        <taxon>Pterygota</taxon>
        <taxon>Neoptera</taxon>
        <taxon>Endopterygota</taxon>
        <taxon>Diptera</taxon>
        <taxon>Nematocera</taxon>
        <taxon>Chironomoidea</taxon>
        <taxon>Chironomidae</taxon>
        <taxon>Chironominae</taxon>
        <taxon>Chironomus</taxon>
    </lineage>
</organism>
<feature type="domain" description="Lipid desaturase" evidence="8">
    <location>
        <begin position="134"/>
        <end position="311"/>
    </location>
</feature>
<dbReference type="PANTHER" id="PTHR48177">
    <property type="entry name" value="TRANSMEMBRANE PROTEIN 189"/>
    <property type="match status" value="1"/>
</dbReference>
<dbReference type="Pfam" id="PF10520">
    <property type="entry name" value="Lipid_desat"/>
    <property type="match status" value="1"/>
</dbReference>
<evidence type="ECO:0000256" key="5">
    <source>
        <dbReference type="ARBA" id="ARBA00023136"/>
    </source>
</evidence>
<keyword evidence="10" id="KW-1185">Reference proteome</keyword>
<feature type="compositionally biased region" description="Basic and acidic residues" evidence="6">
    <location>
        <begin position="57"/>
        <end position="69"/>
    </location>
</feature>
<evidence type="ECO:0000256" key="3">
    <source>
        <dbReference type="ARBA" id="ARBA00022692"/>
    </source>
</evidence>
<comment type="subcellular location">
    <subcellularLocation>
        <location evidence="1">Membrane</location>
        <topology evidence="1">Multi-pass membrane protein</topology>
    </subcellularLocation>
</comment>
<evidence type="ECO:0000259" key="8">
    <source>
        <dbReference type="Pfam" id="PF10520"/>
    </source>
</evidence>
<evidence type="ECO:0000256" key="6">
    <source>
        <dbReference type="SAM" id="MobiDB-lite"/>
    </source>
</evidence>
<feature type="transmembrane region" description="Helical" evidence="7">
    <location>
        <begin position="94"/>
        <end position="115"/>
    </location>
</feature>
<reference evidence="9" key="2">
    <citation type="submission" date="2022-10" db="EMBL/GenBank/DDBJ databases">
        <authorList>
            <consortium name="ENA_rothamsted_submissions"/>
            <consortium name="culmorum"/>
            <person name="King R."/>
        </authorList>
    </citation>
    <scope>NUCLEOTIDE SEQUENCE</scope>
</reference>
<protein>
    <recommendedName>
        <fullName evidence="8">Lipid desaturase domain-containing protein</fullName>
    </recommendedName>
</protein>
<feature type="transmembrane region" description="Helical" evidence="7">
    <location>
        <begin position="218"/>
        <end position="236"/>
    </location>
</feature>
<feature type="region of interest" description="Disordered" evidence="6">
    <location>
        <begin position="55"/>
        <end position="77"/>
    </location>
</feature>
<dbReference type="GO" id="GO:0016020">
    <property type="term" value="C:membrane"/>
    <property type="evidence" value="ECO:0007669"/>
    <property type="project" value="UniProtKB-SubCell"/>
</dbReference>
<accession>A0A9N9RJM8</accession>
<evidence type="ECO:0000256" key="2">
    <source>
        <dbReference type="ARBA" id="ARBA00007620"/>
    </source>
</evidence>
<feature type="transmembrane region" description="Helical" evidence="7">
    <location>
        <begin position="127"/>
        <end position="148"/>
    </location>
</feature>
<evidence type="ECO:0000313" key="9">
    <source>
        <dbReference type="EMBL" id="CAG9798146.1"/>
    </source>
</evidence>
<dbReference type="GO" id="GO:0016491">
    <property type="term" value="F:oxidoreductase activity"/>
    <property type="evidence" value="ECO:0007669"/>
    <property type="project" value="TreeGrafter"/>
</dbReference>